<organism evidence="2 3">
    <name type="scientific">Viridibacterium curvum</name>
    <dbReference type="NCBI Taxonomy" id="1101404"/>
    <lineage>
        <taxon>Bacteria</taxon>
        <taxon>Pseudomonadati</taxon>
        <taxon>Pseudomonadota</taxon>
        <taxon>Betaproteobacteria</taxon>
        <taxon>Rhodocyclales</taxon>
        <taxon>Rhodocyclaceae</taxon>
        <taxon>Viridibacterium</taxon>
    </lineage>
</organism>
<reference evidence="3" key="1">
    <citation type="journal article" date="2019" name="Int. J. Syst. Evol. Microbiol.">
        <title>The Global Catalogue of Microorganisms (GCM) 10K type strain sequencing project: providing services to taxonomists for standard genome sequencing and annotation.</title>
        <authorList>
            <consortium name="The Broad Institute Genomics Platform"/>
            <consortium name="The Broad Institute Genome Sequencing Center for Infectious Disease"/>
            <person name="Wu L."/>
            <person name="Ma J."/>
        </authorList>
    </citation>
    <scope>NUCLEOTIDE SEQUENCE [LARGE SCALE GENOMIC DNA]</scope>
    <source>
        <strain evidence="3">JCM 18715</strain>
    </source>
</reference>
<comment type="caution">
    <text evidence="2">The sequence shown here is derived from an EMBL/GenBank/DDBJ whole genome shotgun (WGS) entry which is preliminary data.</text>
</comment>
<dbReference type="EMBL" id="BAABLD010000002">
    <property type="protein sequence ID" value="GAA5160329.1"/>
    <property type="molecule type" value="Genomic_DNA"/>
</dbReference>
<sequence length="276" mass="29155">MRPTTVEDVLNALRDLPSVPALVSELLADLDPDEVDLSKLAARLGRDPALVSKVLRVANSPFYGLAGRVQSLQEAATVIGLRSLRSVILAASMSQALRGSGAVAAATDGFWREALASAVCCRALAGGRGAAAEHAFVAGLLHGLGRLALCVGMPDQQAAISAYCDARRCDWASAAAELELPHYAAIGEALAVRWHFPPSLVRAIAQHAAPPADADLLVRIVHVADVIARCNAVASGELEQVGFIDEPSLRLMLSAPDRMCEAWRSLRSAMTMESYL</sequence>
<dbReference type="Gene3D" id="1.10.3210.10">
    <property type="entry name" value="Hypothetical protein af1432"/>
    <property type="match status" value="1"/>
</dbReference>
<feature type="domain" description="HDOD" evidence="1">
    <location>
        <begin position="16"/>
        <end position="210"/>
    </location>
</feature>
<keyword evidence="3" id="KW-1185">Reference proteome</keyword>
<evidence type="ECO:0000313" key="3">
    <source>
        <dbReference type="Proteomes" id="UP001500547"/>
    </source>
</evidence>
<name>A0ABP9QDY0_9RHOO</name>
<dbReference type="InterPro" id="IPR052340">
    <property type="entry name" value="RNase_Y/CdgJ"/>
</dbReference>
<evidence type="ECO:0000259" key="1">
    <source>
        <dbReference type="PROSITE" id="PS51833"/>
    </source>
</evidence>
<protein>
    <submittedName>
        <fullName evidence="2">HDOD domain-containing protein</fullName>
    </submittedName>
</protein>
<evidence type="ECO:0000313" key="2">
    <source>
        <dbReference type="EMBL" id="GAA5160329.1"/>
    </source>
</evidence>
<dbReference type="SUPFAM" id="SSF109604">
    <property type="entry name" value="HD-domain/PDEase-like"/>
    <property type="match status" value="1"/>
</dbReference>
<dbReference type="PROSITE" id="PS51833">
    <property type="entry name" value="HDOD"/>
    <property type="match status" value="1"/>
</dbReference>
<dbReference type="PANTHER" id="PTHR33525">
    <property type="match status" value="1"/>
</dbReference>
<dbReference type="Proteomes" id="UP001500547">
    <property type="component" value="Unassembled WGS sequence"/>
</dbReference>
<dbReference type="RefSeq" id="WP_345531538.1">
    <property type="nucleotide sequence ID" value="NZ_BAABLD010000002.1"/>
</dbReference>
<proteinExistence type="predicted"/>
<dbReference type="InterPro" id="IPR013976">
    <property type="entry name" value="HDOD"/>
</dbReference>
<dbReference type="Pfam" id="PF08668">
    <property type="entry name" value="HDOD"/>
    <property type="match status" value="1"/>
</dbReference>
<gene>
    <name evidence="2" type="ORF">GCM10025770_07920</name>
</gene>
<dbReference type="PANTHER" id="PTHR33525:SF3">
    <property type="entry name" value="RIBONUCLEASE Y"/>
    <property type="match status" value="1"/>
</dbReference>
<accession>A0ABP9QDY0</accession>